<dbReference type="InterPro" id="IPR017850">
    <property type="entry name" value="Alkaline_phosphatase_core_sf"/>
</dbReference>
<feature type="signal peptide" evidence="8">
    <location>
        <begin position="1"/>
        <end position="17"/>
    </location>
</feature>
<dbReference type="PROSITE" id="PS00018">
    <property type="entry name" value="EF_HAND_1"/>
    <property type="match status" value="1"/>
</dbReference>
<dbReference type="CDD" id="cd16030">
    <property type="entry name" value="iduronate-2-sulfatase"/>
    <property type="match status" value="1"/>
</dbReference>
<accession>A6DGE4</accession>
<organism evidence="10 11">
    <name type="scientific">Lentisphaera araneosa HTCC2155</name>
    <dbReference type="NCBI Taxonomy" id="313628"/>
    <lineage>
        <taxon>Bacteria</taxon>
        <taxon>Pseudomonadati</taxon>
        <taxon>Lentisphaerota</taxon>
        <taxon>Lentisphaeria</taxon>
        <taxon>Lentisphaerales</taxon>
        <taxon>Lentisphaeraceae</taxon>
        <taxon>Lentisphaera</taxon>
    </lineage>
</organism>
<dbReference type="Proteomes" id="UP000004947">
    <property type="component" value="Unassembled WGS sequence"/>
</dbReference>
<evidence type="ECO:0000256" key="8">
    <source>
        <dbReference type="SAM" id="SignalP"/>
    </source>
</evidence>
<dbReference type="Pfam" id="PF00884">
    <property type="entry name" value="Sulfatase"/>
    <property type="match status" value="1"/>
</dbReference>
<protein>
    <submittedName>
        <fullName evidence="10">Iduronate-sulfatase and sulfatase 1</fullName>
    </submittedName>
</protein>
<keyword evidence="11" id="KW-1185">Reference proteome</keyword>
<evidence type="ECO:0000313" key="10">
    <source>
        <dbReference type="EMBL" id="EDM29261.1"/>
    </source>
</evidence>
<sequence>MKVSLILTCLISLVSFAQTEKSNVLMIVFDDLNDFISPMGGHSQSTTPNFKALADDSVVFKNAHSNAPVCSPSRASFMTGVHPYSSRNYGFKNAFANSVLKNSKTLPQYMQENNYKTYSAGKIFHGKVKGVWDEVGVEVDYGPLAHNGKKSTLHPSNPAALAPFGALDSTYAPLSDVPVVPASADAPGHSGWMNAKWGQAMPFKYNSESDRDLLNDEKTLQWFQKKLKSMEQQGHDEPFFMALGYIRPHTPLVVPDKYFDMFPLDKVKLPTRKQDDLEDTNYSSASGNSSRGIKIYEALQTEEDALRRYTQAYLASIAFADDMLGQTIDALEKSSFNDNTIVILFSDHGYHVGEKNNVWKYTLWEDSTRVPFMIKHPKYKNNAGTIVSHPISLVDVFPTIKDFCQLTGDTRKHASGAPLDGHSVKTFLENPNSTQWQGPDVAMTMLDSYTSKLPEKQNIAVRSKDFRYIRYANGEEELYDHRRDPHEWANLASNPEYASVKSQLQTSMKKELAQAHKPSSQVSNTSTKASGETWKDTYFKKHPEADTNKDGELSWPEFHQHKKTNT</sequence>
<dbReference type="InterPro" id="IPR024607">
    <property type="entry name" value="Sulfatase_CS"/>
</dbReference>
<dbReference type="EMBL" id="ABCK01000002">
    <property type="protein sequence ID" value="EDM29261.1"/>
    <property type="molecule type" value="Genomic_DNA"/>
</dbReference>
<evidence type="ECO:0000256" key="1">
    <source>
        <dbReference type="ARBA" id="ARBA00001913"/>
    </source>
</evidence>
<feature type="chain" id="PRO_5002691084" evidence="8">
    <location>
        <begin position="18"/>
        <end position="566"/>
    </location>
</feature>
<comment type="similarity">
    <text evidence="2">Belongs to the sulfatase family.</text>
</comment>
<evidence type="ECO:0000256" key="4">
    <source>
        <dbReference type="ARBA" id="ARBA00022729"/>
    </source>
</evidence>
<keyword evidence="6" id="KW-0106">Calcium</keyword>
<evidence type="ECO:0000256" key="3">
    <source>
        <dbReference type="ARBA" id="ARBA00022723"/>
    </source>
</evidence>
<feature type="compositionally biased region" description="Polar residues" evidence="7">
    <location>
        <begin position="517"/>
        <end position="530"/>
    </location>
</feature>
<comment type="caution">
    <text evidence="10">The sequence shown here is derived from an EMBL/GenBank/DDBJ whole genome shotgun (WGS) entry which is preliminary data.</text>
</comment>
<evidence type="ECO:0000259" key="9">
    <source>
        <dbReference type="Pfam" id="PF00884"/>
    </source>
</evidence>
<keyword evidence="5" id="KW-0378">Hydrolase</keyword>
<evidence type="ECO:0000256" key="6">
    <source>
        <dbReference type="ARBA" id="ARBA00022837"/>
    </source>
</evidence>
<reference evidence="10 11" key="1">
    <citation type="journal article" date="2010" name="J. Bacteriol.">
        <title>Genome sequence of Lentisphaera araneosa HTCC2155T, the type species of the order Lentisphaerales in the phylum Lentisphaerae.</title>
        <authorList>
            <person name="Thrash J.C."/>
            <person name="Cho J.C."/>
            <person name="Vergin K.L."/>
            <person name="Morris R.M."/>
            <person name="Giovannoni S.J."/>
        </authorList>
    </citation>
    <scope>NUCLEOTIDE SEQUENCE [LARGE SCALE GENOMIC DNA]</scope>
    <source>
        <strain evidence="10 11">HTCC2155</strain>
    </source>
</reference>
<evidence type="ECO:0000313" key="11">
    <source>
        <dbReference type="Proteomes" id="UP000004947"/>
    </source>
</evidence>
<proteinExistence type="inferred from homology"/>
<dbReference type="GO" id="GO:0046872">
    <property type="term" value="F:metal ion binding"/>
    <property type="evidence" value="ECO:0007669"/>
    <property type="project" value="UniProtKB-KW"/>
</dbReference>
<dbReference type="OrthoDB" id="9763552at2"/>
<dbReference type="AlphaFoldDB" id="A6DGE4"/>
<dbReference type="STRING" id="313628.LNTAR_22764"/>
<name>A6DGE4_9BACT</name>
<dbReference type="PANTHER" id="PTHR45953:SF1">
    <property type="entry name" value="IDURONATE 2-SULFATASE"/>
    <property type="match status" value="1"/>
</dbReference>
<feature type="region of interest" description="Disordered" evidence="7">
    <location>
        <begin position="512"/>
        <end position="566"/>
    </location>
</feature>
<evidence type="ECO:0000256" key="2">
    <source>
        <dbReference type="ARBA" id="ARBA00008779"/>
    </source>
</evidence>
<keyword evidence="3" id="KW-0479">Metal-binding</keyword>
<dbReference type="RefSeq" id="WP_007276987.1">
    <property type="nucleotide sequence ID" value="NZ_ABCK01000002.1"/>
</dbReference>
<dbReference type="PANTHER" id="PTHR45953">
    <property type="entry name" value="IDURONATE 2-SULFATASE"/>
    <property type="match status" value="1"/>
</dbReference>
<keyword evidence="4 8" id="KW-0732">Signal</keyword>
<dbReference type="InterPro" id="IPR035874">
    <property type="entry name" value="IDS"/>
</dbReference>
<comment type="cofactor">
    <cofactor evidence="1">
        <name>Ca(2+)</name>
        <dbReference type="ChEBI" id="CHEBI:29108"/>
    </cofactor>
</comment>
<feature type="domain" description="Sulfatase N-terminal" evidence="9">
    <location>
        <begin position="22"/>
        <end position="401"/>
    </location>
</feature>
<dbReference type="PROSITE" id="PS00523">
    <property type="entry name" value="SULFATASE_1"/>
    <property type="match status" value="1"/>
</dbReference>
<gene>
    <name evidence="10" type="ORF">LNTAR_22764</name>
</gene>
<feature type="compositionally biased region" description="Basic and acidic residues" evidence="7">
    <location>
        <begin position="533"/>
        <end position="552"/>
    </location>
</feature>
<dbReference type="GO" id="GO:0004423">
    <property type="term" value="F:iduronate-2-sulfatase activity"/>
    <property type="evidence" value="ECO:0007669"/>
    <property type="project" value="InterPro"/>
</dbReference>
<dbReference type="Gene3D" id="3.40.720.10">
    <property type="entry name" value="Alkaline Phosphatase, subunit A"/>
    <property type="match status" value="1"/>
</dbReference>
<evidence type="ECO:0000256" key="5">
    <source>
        <dbReference type="ARBA" id="ARBA00022801"/>
    </source>
</evidence>
<dbReference type="GO" id="GO:0005737">
    <property type="term" value="C:cytoplasm"/>
    <property type="evidence" value="ECO:0007669"/>
    <property type="project" value="TreeGrafter"/>
</dbReference>
<evidence type="ECO:0000256" key="7">
    <source>
        <dbReference type="SAM" id="MobiDB-lite"/>
    </source>
</evidence>
<dbReference type="InterPro" id="IPR018247">
    <property type="entry name" value="EF_Hand_1_Ca_BS"/>
</dbReference>
<dbReference type="SUPFAM" id="SSF53649">
    <property type="entry name" value="Alkaline phosphatase-like"/>
    <property type="match status" value="1"/>
</dbReference>
<dbReference type="InterPro" id="IPR000917">
    <property type="entry name" value="Sulfatase_N"/>
</dbReference>
<dbReference type="eggNOG" id="COG3119">
    <property type="taxonomic scope" value="Bacteria"/>
</dbReference>